<keyword evidence="4 7" id="KW-0812">Transmembrane</keyword>
<proteinExistence type="inferred from homology"/>
<dbReference type="Gene3D" id="2.40.170.20">
    <property type="entry name" value="TonB-dependent receptor, beta-barrel domain"/>
    <property type="match status" value="1"/>
</dbReference>
<feature type="chain" id="PRO_5047436373" description="TonB-dependent receptor plug domain-containing protein" evidence="8">
    <location>
        <begin position="36"/>
        <end position="1085"/>
    </location>
</feature>
<comment type="similarity">
    <text evidence="7">Belongs to the TonB-dependent receptor family.</text>
</comment>
<evidence type="ECO:0000256" key="6">
    <source>
        <dbReference type="ARBA" id="ARBA00023237"/>
    </source>
</evidence>
<evidence type="ECO:0000256" key="4">
    <source>
        <dbReference type="ARBA" id="ARBA00022692"/>
    </source>
</evidence>
<dbReference type="Proteomes" id="UP000679725">
    <property type="component" value="Unassembled WGS sequence"/>
</dbReference>
<dbReference type="SUPFAM" id="SSF56935">
    <property type="entry name" value="Porins"/>
    <property type="match status" value="1"/>
</dbReference>
<dbReference type="SUPFAM" id="SSF49464">
    <property type="entry name" value="Carboxypeptidase regulatory domain-like"/>
    <property type="match status" value="1"/>
</dbReference>
<dbReference type="Pfam" id="PF13715">
    <property type="entry name" value="CarbopepD_reg_2"/>
    <property type="match status" value="1"/>
</dbReference>
<dbReference type="InterPro" id="IPR036942">
    <property type="entry name" value="Beta-barrel_TonB_sf"/>
</dbReference>
<dbReference type="InterPro" id="IPR023996">
    <property type="entry name" value="TonB-dep_OMP_SusC/RagA"/>
</dbReference>
<evidence type="ECO:0000256" key="3">
    <source>
        <dbReference type="ARBA" id="ARBA00022452"/>
    </source>
</evidence>
<evidence type="ECO:0000313" key="11">
    <source>
        <dbReference type="Proteomes" id="UP000679725"/>
    </source>
</evidence>
<keyword evidence="6 7" id="KW-0998">Cell outer membrane</keyword>
<evidence type="ECO:0000313" key="10">
    <source>
        <dbReference type="EMBL" id="CAG5069164.1"/>
    </source>
</evidence>
<feature type="domain" description="TonB-dependent receptor plug" evidence="9">
    <location>
        <begin position="130"/>
        <end position="229"/>
    </location>
</feature>
<keyword evidence="5 7" id="KW-0472">Membrane</keyword>
<name>A0ABN7RAD0_9BACT</name>
<dbReference type="InterPro" id="IPR039426">
    <property type="entry name" value="TonB-dep_rcpt-like"/>
</dbReference>
<dbReference type="NCBIfam" id="TIGR04056">
    <property type="entry name" value="OMP_RagA_SusC"/>
    <property type="match status" value="1"/>
</dbReference>
<keyword evidence="2 7" id="KW-0813">Transport</keyword>
<feature type="signal peptide" evidence="8">
    <location>
        <begin position="1"/>
        <end position="35"/>
    </location>
</feature>
<dbReference type="PROSITE" id="PS52016">
    <property type="entry name" value="TONB_DEPENDENT_REC_3"/>
    <property type="match status" value="1"/>
</dbReference>
<dbReference type="EMBL" id="CAJRAU010000002">
    <property type="protein sequence ID" value="CAG5069164.1"/>
    <property type="molecule type" value="Genomic_DNA"/>
</dbReference>
<dbReference type="InterPro" id="IPR008969">
    <property type="entry name" value="CarboxyPept-like_regulatory"/>
</dbReference>
<keyword evidence="11" id="KW-1185">Reference proteome</keyword>
<evidence type="ECO:0000256" key="8">
    <source>
        <dbReference type="SAM" id="SignalP"/>
    </source>
</evidence>
<reference evidence="10 11" key="1">
    <citation type="submission" date="2021-04" db="EMBL/GenBank/DDBJ databases">
        <authorList>
            <person name="Rodrigo-Torres L."/>
            <person name="Arahal R. D."/>
            <person name="Lucena T."/>
        </authorList>
    </citation>
    <scope>NUCLEOTIDE SEQUENCE [LARGE SCALE GENOMIC DNA]</scope>
    <source>
        <strain evidence="10 11">CECT 9623</strain>
    </source>
</reference>
<evidence type="ECO:0000256" key="1">
    <source>
        <dbReference type="ARBA" id="ARBA00004571"/>
    </source>
</evidence>
<sequence>MIKQLYSHLRLGLLGRSRQAIFLVAFSLLSQVVSAQTEVTGKVTAKEDNTPVPGVSIVLKGTTTGTITDSEGNYKIEVRGDAPKLSFSFLGFASQEISVDGRSNIDIAMAADQRQLTEVVITALGIKKDVRRIGVAIQTVDGNSVVKAREPNAINALAGKVAGLTVGIQSELLRRPNIQLRGNSDVLFVVDGVPVNSDTWNVSPDDIDTYSVLKGASASALYGFRGKNGAILITTKRGTKDKRGFSVDFNSSTMVDNGFYAIPKVQDLYGPGDHGRYAFGDGKGGGLNDGDYDGGWGPKFEGQLIPQYDSPVDPVTGQRQGTPWVARGKDNLTRFLRPGLLSTNNISVSASGEKYNLRFSTSHTHQKGIVPNTKLNITNFNMVADYNFSKKLKFNSSLQYNRQYTPNIPDVNYGPNSIIYNIVLWAGADWDVDQMRNYWQPGKEGLQQIYAEYQRYNNPYFMSYEWLRGHQKSDIIGQVGMTYQFTDFLEATLRSQITTWSLFRNEKMPYSAGAYGRDERRGDYREDRRNLFENNTDVLVKFDKDVLPGLNAKIWAGGNIRSFEYNAAYGSTDYLNVPGLYNFNNSANPVKSANFNSAMRVASAYYSADFTYKDYFTVSTTGRMDKLSTLPKGNNAFFYPSVALSTVISDYVALPEVISFLKLRGSYANVKDGLTMSTIGTNPTGSNPLEYGDQYFSPYDGPSYQNAAVYSTPFAYNNTPAAYFTNQLNNPALVPNTSSQTEVGVDLRVMKNRLGLDVAYFVSNDGPRIFALPVSSTSGYSSALVNGIETKKTGWEASLTGSPIKTENGFNWDVVANYSTFKEVLTEIYPGQDALNTFFRVGDRMDKYYGRAFAKTADGQIINDDSGRPVYSPVNQFLGYVNPKFVLGINNKFNYKNVNFSFQFDGRFGGVISNYIQKQTFRGGRHIELVQGQLGASRETDYQAFKNNTENKTYVGPGVQVEGGTALNFDADGKITNLSELRFKQNATAQNVQDWVSRYYNSDEGNLMSRSFGMLREVVIGYTLPQTWLTRSKFIRNASVSLVGRNLLYFAEKKDIDLNQFVSGGSSDLQTPSVRRYGVNVSLTF</sequence>
<accession>A0ABN7RAD0</accession>
<dbReference type="Gene3D" id="2.60.40.1120">
    <property type="entry name" value="Carboxypeptidase-like, regulatory domain"/>
    <property type="match status" value="1"/>
</dbReference>
<organism evidence="10 11">
    <name type="scientific">Dyadobacter linearis</name>
    <dbReference type="NCBI Taxonomy" id="2823330"/>
    <lineage>
        <taxon>Bacteria</taxon>
        <taxon>Pseudomonadati</taxon>
        <taxon>Bacteroidota</taxon>
        <taxon>Cytophagia</taxon>
        <taxon>Cytophagales</taxon>
        <taxon>Spirosomataceae</taxon>
        <taxon>Dyadobacter</taxon>
    </lineage>
</organism>
<comment type="subcellular location">
    <subcellularLocation>
        <location evidence="1 7">Cell outer membrane</location>
        <topology evidence="1 7">Multi-pass membrane protein</topology>
    </subcellularLocation>
</comment>
<evidence type="ECO:0000256" key="2">
    <source>
        <dbReference type="ARBA" id="ARBA00022448"/>
    </source>
</evidence>
<comment type="caution">
    <text evidence="10">The sequence shown here is derived from an EMBL/GenBank/DDBJ whole genome shotgun (WGS) entry which is preliminary data.</text>
</comment>
<protein>
    <recommendedName>
        <fullName evidence="9">TonB-dependent receptor plug domain-containing protein</fullName>
    </recommendedName>
</protein>
<dbReference type="NCBIfam" id="TIGR04057">
    <property type="entry name" value="SusC_RagA_signa"/>
    <property type="match status" value="1"/>
</dbReference>
<dbReference type="RefSeq" id="WP_215233251.1">
    <property type="nucleotide sequence ID" value="NZ_CAJRAU010000002.1"/>
</dbReference>
<evidence type="ECO:0000256" key="7">
    <source>
        <dbReference type="PROSITE-ProRule" id="PRU01360"/>
    </source>
</evidence>
<keyword evidence="3 7" id="KW-1134">Transmembrane beta strand</keyword>
<dbReference type="Gene3D" id="2.170.130.10">
    <property type="entry name" value="TonB-dependent receptor, plug domain"/>
    <property type="match status" value="1"/>
</dbReference>
<dbReference type="InterPro" id="IPR023997">
    <property type="entry name" value="TonB-dep_OMP_SusC/RagA_CS"/>
</dbReference>
<gene>
    <name evidence="10" type="ORF">DYBT9623_01900</name>
</gene>
<dbReference type="Pfam" id="PF07715">
    <property type="entry name" value="Plug"/>
    <property type="match status" value="1"/>
</dbReference>
<keyword evidence="8" id="KW-0732">Signal</keyword>
<dbReference type="InterPro" id="IPR037066">
    <property type="entry name" value="Plug_dom_sf"/>
</dbReference>
<evidence type="ECO:0000259" key="9">
    <source>
        <dbReference type="Pfam" id="PF07715"/>
    </source>
</evidence>
<dbReference type="InterPro" id="IPR012910">
    <property type="entry name" value="Plug_dom"/>
</dbReference>
<evidence type="ECO:0000256" key="5">
    <source>
        <dbReference type="ARBA" id="ARBA00023136"/>
    </source>
</evidence>